<dbReference type="SUPFAM" id="SSF53335">
    <property type="entry name" value="S-adenosyl-L-methionine-dependent methyltransferases"/>
    <property type="match status" value="1"/>
</dbReference>
<dbReference type="PANTHER" id="PTHR42998">
    <property type="entry name" value="TYPE I RESTRICTION ENZYME HINDVIIP M PROTEIN-RELATED"/>
    <property type="match status" value="1"/>
</dbReference>
<organism evidence="11 12">
    <name type="scientific">Rhizosphaericola mali</name>
    <dbReference type="NCBI Taxonomy" id="2545455"/>
    <lineage>
        <taxon>Bacteria</taxon>
        <taxon>Pseudomonadati</taxon>
        <taxon>Bacteroidota</taxon>
        <taxon>Chitinophagia</taxon>
        <taxon>Chitinophagales</taxon>
        <taxon>Chitinophagaceae</taxon>
        <taxon>Rhizosphaericola</taxon>
    </lineage>
</organism>
<feature type="domain" description="N6 adenine-specific DNA methyltransferase N-terminal" evidence="10">
    <location>
        <begin position="12"/>
        <end position="137"/>
    </location>
</feature>
<evidence type="ECO:0000313" key="12">
    <source>
        <dbReference type="Proteomes" id="UP000292424"/>
    </source>
</evidence>
<evidence type="ECO:0000256" key="5">
    <source>
        <dbReference type="ARBA" id="ARBA00022691"/>
    </source>
</evidence>
<evidence type="ECO:0000256" key="4">
    <source>
        <dbReference type="ARBA" id="ARBA00022679"/>
    </source>
</evidence>
<dbReference type="InterPro" id="IPR003356">
    <property type="entry name" value="DNA_methylase_A-5"/>
</dbReference>
<dbReference type="InterPro" id="IPR022749">
    <property type="entry name" value="D12N6_MeTrfase_N"/>
</dbReference>
<dbReference type="RefSeq" id="WP_131329844.1">
    <property type="nucleotide sequence ID" value="NZ_CP044016.1"/>
</dbReference>
<gene>
    <name evidence="11" type="ORF">E0W69_009580</name>
</gene>
<dbReference type="InterPro" id="IPR038333">
    <property type="entry name" value="T1MK-like_N_sf"/>
</dbReference>
<dbReference type="EC" id="2.1.1.72" evidence="2"/>
<dbReference type="Gene3D" id="3.40.50.150">
    <property type="entry name" value="Vaccinia Virus protein VP39"/>
    <property type="match status" value="1"/>
</dbReference>
<dbReference type="GO" id="GO:0032259">
    <property type="term" value="P:methylation"/>
    <property type="evidence" value="ECO:0007669"/>
    <property type="project" value="UniProtKB-KW"/>
</dbReference>
<reference evidence="11 12" key="1">
    <citation type="submission" date="2019-09" db="EMBL/GenBank/DDBJ databases">
        <title>Complete genome sequence of Arachidicoccus sp. B3-10 isolated from apple orchard soil.</title>
        <authorList>
            <person name="Kim H.S."/>
            <person name="Han K.-I."/>
            <person name="Suh M.K."/>
            <person name="Lee K.C."/>
            <person name="Eom M.K."/>
            <person name="Kim J.-S."/>
            <person name="Kang S.W."/>
            <person name="Sin Y."/>
            <person name="Lee J.-S."/>
        </authorList>
    </citation>
    <scope>NUCLEOTIDE SEQUENCE [LARGE SCALE GENOMIC DNA]</scope>
    <source>
        <strain evidence="11 12">B3-10</strain>
    </source>
</reference>
<evidence type="ECO:0000256" key="1">
    <source>
        <dbReference type="ARBA" id="ARBA00006594"/>
    </source>
</evidence>
<dbReference type="Pfam" id="PF12161">
    <property type="entry name" value="HsdM_N"/>
    <property type="match status" value="1"/>
</dbReference>
<dbReference type="KEGG" id="arac:E0W69_009580"/>
<dbReference type="Pfam" id="PF02384">
    <property type="entry name" value="N6_Mtase"/>
    <property type="match status" value="1"/>
</dbReference>
<dbReference type="PRINTS" id="PR00507">
    <property type="entry name" value="N12N6MTFRASE"/>
</dbReference>
<dbReference type="OrthoDB" id="9814572at2"/>
<dbReference type="Proteomes" id="UP000292424">
    <property type="component" value="Chromosome"/>
</dbReference>
<dbReference type="InterPro" id="IPR052916">
    <property type="entry name" value="Type-I_RE_MTase_Subunit"/>
</dbReference>
<protein>
    <recommendedName>
        <fullName evidence="2">site-specific DNA-methyltransferase (adenine-specific)</fullName>
        <ecNumber evidence="2">2.1.1.72</ecNumber>
    </recommendedName>
</protein>
<dbReference type="REBASE" id="357770">
    <property type="entry name" value="M.AgiB310ORF9580P"/>
</dbReference>
<keyword evidence="5" id="KW-0949">S-adenosyl-L-methionine</keyword>
<dbReference type="InterPro" id="IPR029063">
    <property type="entry name" value="SAM-dependent_MTases_sf"/>
</dbReference>
<keyword evidence="8" id="KW-0175">Coiled coil</keyword>
<keyword evidence="3 11" id="KW-0489">Methyltransferase</keyword>
<feature type="coiled-coil region" evidence="8">
    <location>
        <begin position="487"/>
        <end position="514"/>
    </location>
</feature>
<dbReference type="AlphaFoldDB" id="A0A5P2FZD8"/>
<sequence>MAKASSSKSTEEILWDSANKLRGSVEPSEYKHVVLSLIFLKFANDKFWRRRQELINEHKQDFLEIPEFYQAENVFYLPEESRWTFIIENAKQEDITLKVDSALKTIERTNKSLEGALPDNYFSRLGLDQSKFSALLDTVNNIDTLKDESQDIVGRVYEYFLSKFAIAEGKGKGEFYTPKSIVNLIAEMIEPFKGKIYDPSCGSGGMFVQSLKFIENHKGNKKDISIYGQELTNTTFKLAKMNLAIRGISSNLGLKAADTFGDDQHKDLKADYIMANPPFNLKDWRAENELTDDPRWAGYKVPPKSNANYAWILNMISKLSQNGVAGFILANGALSGSGDEYEIRKQILENDLVEAIVILPRAMFYSTDISVTLWILNRNKKAHNVQVIDGEKHYRDRQHEVLFMDLRQKGEPFEKKYIQFSKEDIQTITTTYHNWQQEAWKENYENIPEFCYSASLEEIRKKDYSLVPSKYIEFVNRDESLDYNNQMQALQTDLQSLFEQEAELKQQVQNVFKELGYEL</sequence>
<evidence type="ECO:0000256" key="8">
    <source>
        <dbReference type="SAM" id="Coils"/>
    </source>
</evidence>
<comment type="similarity">
    <text evidence="1">Belongs to the N(4)/N(6)-methyltransferase family.</text>
</comment>
<evidence type="ECO:0000256" key="7">
    <source>
        <dbReference type="ARBA" id="ARBA00047942"/>
    </source>
</evidence>
<dbReference type="EMBL" id="CP044016">
    <property type="protein sequence ID" value="QES88896.1"/>
    <property type="molecule type" value="Genomic_DNA"/>
</dbReference>
<evidence type="ECO:0000259" key="10">
    <source>
        <dbReference type="Pfam" id="PF12161"/>
    </source>
</evidence>
<dbReference type="GO" id="GO:0009007">
    <property type="term" value="F:site-specific DNA-methyltransferase (adenine-specific) activity"/>
    <property type="evidence" value="ECO:0007669"/>
    <property type="project" value="UniProtKB-EC"/>
</dbReference>
<dbReference type="GO" id="GO:0009307">
    <property type="term" value="P:DNA restriction-modification system"/>
    <property type="evidence" value="ECO:0007669"/>
    <property type="project" value="UniProtKB-KW"/>
</dbReference>
<accession>A0A5P2FZD8</accession>
<keyword evidence="6" id="KW-0680">Restriction system</keyword>
<evidence type="ECO:0000256" key="3">
    <source>
        <dbReference type="ARBA" id="ARBA00022603"/>
    </source>
</evidence>
<evidence type="ECO:0000313" key="11">
    <source>
        <dbReference type="EMBL" id="QES88896.1"/>
    </source>
</evidence>
<feature type="domain" description="DNA methylase adenine-specific" evidence="9">
    <location>
        <begin position="149"/>
        <end position="476"/>
    </location>
</feature>
<proteinExistence type="inferred from homology"/>
<keyword evidence="12" id="KW-1185">Reference proteome</keyword>
<keyword evidence="4" id="KW-0808">Transferase</keyword>
<dbReference type="Gene3D" id="1.20.1260.30">
    <property type="match status" value="1"/>
</dbReference>
<dbReference type="GO" id="GO:0008170">
    <property type="term" value="F:N-methyltransferase activity"/>
    <property type="evidence" value="ECO:0007669"/>
    <property type="project" value="InterPro"/>
</dbReference>
<dbReference type="GO" id="GO:0003677">
    <property type="term" value="F:DNA binding"/>
    <property type="evidence" value="ECO:0007669"/>
    <property type="project" value="InterPro"/>
</dbReference>
<evidence type="ECO:0000256" key="2">
    <source>
        <dbReference type="ARBA" id="ARBA00011900"/>
    </source>
</evidence>
<comment type="catalytic activity">
    <reaction evidence="7">
        <text>a 2'-deoxyadenosine in DNA + S-adenosyl-L-methionine = an N(6)-methyl-2'-deoxyadenosine in DNA + S-adenosyl-L-homocysteine + H(+)</text>
        <dbReference type="Rhea" id="RHEA:15197"/>
        <dbReference type="Rhea" id="RHEA-COMP:12418"/>
        <dbReference type="Rhea" id="RHEA-COMP:12419"/>
        <dbReference type="ChEBI" id="CHEBI:15378"/>
        <dbReference type="ChEBI" id="CHEBI:57856"/>
        <dbReference type="ChEBI" id="CHEBI:59789"/>
        <dbReference type="ChEBI" id="CHEBI:90615"/>
        <dbReference type="ChEBI" id="CHEBI:90616"/>
        <dbReference type="EC" id="2.1.1.72"/>
    </reaction>
</comment>
<evidence type="ECO:0000259" key="9">
    <source>
        <dbReference type="Pfam" id="PF02384"/>
    </source>
</evidence>
<name>A0A5P2FZD8_9BACT</name>
<dbReference type="PANTHER" id="PTHR42998:SF1">
    <property type="entry name" value="TYPE I RESTRICTION ENZYME HINDI METHYLASE SUBUNIT"/>
    <property type="match status" value="1"/>
</dbReference>
<evidence type="ECO:0000256" key="6">
    <source>
        <dbReference type="ARBA" id="ARBA00022747"/>
    </source>
</evidence>